<evidence type="ECO:0000256" key="1">
    <source>
        <dbReference type="SAM" id="MobiDB-lite"/>
    </source>
</evidence>
<dbReference type="Proteomes" id="UP000245320">
    <property type="component" value="Chromosome 17"/>
</dbReference>
<dbReference type="RefSeq" id="XP_033699166.1">
    <property type="nucleotide sequence ID" value="XM_033843275.1"/>
</dbReference>
<organism evidence="2 3">
    <name type="scientific">Tursiops truncatus</name>
    <name type="common">Atlantic bottle-nosed dolphin</name>
    <name type="synonym">Delphinus truncatus</name>
    <dbReference type="NCBI Taxonomy" id="9739"/>
    <lineage>
        <taxon>Eukaryota</taxon>
        <taxon>Metazoa</taxon>
        <taxon>Chordata</taxon>
        <taxon>Craniata</taxon>
        <taxon>Vertebrata</taxon>
        <taxon>Euteleostomi</taxon>
        <taxon>Mammalia</taxon>
        <taxon>Eutheria</taxon>
        <taxon>Laurasiatheria</taxon>
        <taxon>Artiodactyla</taxon>
        <taxon>Whippomorpha</taxon>
        <taxon>Cetacea</taxon>
        <taxon>Odontoceti</taxon>
        <taxon>Delphinidae</taxon>
        <taxon>Tursiops</taxon>
    </lineage>
</organism>
<reference evidence="3" key="1">
    <citation type="submission" date="2025-08" db="UniProtKB">
        <authorList>
            <consortium name="RefSeq"/>
        </authorList>
    </citation>
    <scope>IDENTIFICATION</scope>
    <source>
        <tissue evidence="3">Spleen</tissue>
    </source>
</reference>
<dbReference type="AlphaFoldDB" id="A0A6J3Q9S0"/>
<sequence>MNICSNPPPRPQLTRIFVPQANLFQAGKSSAAVAFFICVLTAWERVAAATRRKERAAEHPSGEVRCPRRRWISAVPPCMQLHTPWRRLPSRVGDPSPFSRSVAAGLRPAEGSVETPTAPAPGGHARKPSVRTHARCRRQAFKQFPGSPSSRVTVPRKGAGDRNEIFNKSVPQNENELSFSILSSGDTLFPLKESSVVWTYQLKPCGFRPPAAKARSRPRERRRESPKQCHAPGKERRRKCCLILLNKCVHTRRTTLNQVIGKQS</sequence>
<keyword evidence="2" id="KW-1185">Reference proteome</keyword>
<proteinExistence type="predicted"/>
<dbReference type="InParanoid" id="A0A6J3Q9S0"/>
<accession>A0A6J3Q9S0</accession>
<feature type="compositionally biased region" description="Basic residues" evidence="1">
    <location>
        <begin position="124"/>
        <end position="140"/>
    </location>
</feature>
<feature type="region of interest" description="Disordered" evidence="1">
    <location>
        <begin position="208"/>
        <end position="231"/>
    </location>
</feature>
<evidence type="ECO:0000313" key="3">
    <source>
        <dbReference type="RefSeq" id="XP_033699166.1"/>
    </source>
</evidence>
<protein>
    <submittedName>
        <fullName evidence="3">Uncharacterized protein LOC109548309</fullName>
    </submittedName>
</protein>
<feature type="region of interest" description="Disordered" evidence="1">
    <location>
        <begin position="92"/>
        <end position="164"/>
    </location>
</feature>
<name>A0A6J3Q9S0_TURTR</name>
<evidence type="ECO:0000313" key="2">
    <source>
        <dbReference type="Proteomes" id="UP000245320"/>
    </source>
</evidence>
<gene>
    <name evidence="3" type="primary">LOC109548309</name>
</gene>